<organism evidence="2 3">
    <name type="scientific">Penicillium rubens (strain ATCC 28089 / DSM 1075 / NRRL 1951 / Wisconsin 54-1255)</name>
    <name type="common">Penicillium chrysogenum</name>
    <dbReference type="NCBI Taxonomy" id="500485"/>
    <lineage>
        <taxon>Eukaryota</taxon>
        <taxon>Fungi</taxon>
        <taxon>Dikarya</taxon>
        <taxon>Ascomycota</taxon>
        <taxon>Pezizomycotina</taxon>
        <taxon>Eurotiomycetes</taxon>
        <taxon>Eurotiomycetidae</taxon>
        <taxon>Eurotiales</taxon>
        <taxon>Aspergillaceae</taxon>
        <taxon>Penicillium</taxon>
        <taxon>Penicillium chrysogenum species complex</taxon>
    </lineage>
</organism>
<evidence type="ECO:0000256" key="1">
    <source>
        <dbReference type="SAM" id="MobiDB-lite"/>
    </source>
</evidence>
<proteinExistence type="predicted"/>
<protein>
    <submittedName>
        <fullName evidence="2">Uncharacterized protein</fullName>
    </submittedName>
</protein>
<evidence type="ECO:0000313" key="2">
    <source>
        <dbReference type="EMBL" id="CAP79911.1"/>
    </source>
</evidence>
<dbReference type="Pfam" id="PF12511">
    <property type="entry name" value="DUF3716"/>
    <property type="match status" value="1"/>
</dbReference>
<dbReference type="Proteomes" id="UP000000724">
    <property type="component" value="Contig Pc00c12"/>
</dbReference>
<keyword evidence="3" id="KW-1185">Reference proteome</keyword>
<dbReference type="VEuPathDB" id="FungiDB:PCH_Pc12g02840"/>
<gene>
    <name evidence="2" type="ORF">Pc12g02840</name>
    <name evidence="2" type="ORF">PCH_Pc12g02840</name>
</gene>
<feature type="region of interest" description="Disordered" evidence="1">
    <location>
        <begin position="1"/>
        <end position="33"/>
    </location>
</feature>
<dbReference type="OrthoDB" id="4359659at2759"/>
<name>B6H0C5_PENRW</name>
<reference evidence="2 3" key="1">
    <citation type="journal article" date="2008" name="Nat. Biotechnol.">
        <title>Genome sequencing and analysis of the filamentous fungus Penicillium chrysogenum.</title>
        <authorList>
            <person name="van den Berg M.A."/>
            <person name="Albang R."/>
            <person name="Albermann K."/>
            <person name="Badger J.H."/>
            <person name="Daran J.-M."/>
            <person name="Driessen A.J.M."/>
            <person name="Garcia-Estrada C."/>
            <person name="Fedorova N.D."/>
            <person name="Harris D.M."/>
            <person name="Heijne W.H.M."/>
            <person name="Joardar V.S."/>
            <person name="Kiel J.A.K.W."/>
            <person name="Kovalchuk A."/>
            <person name="Martin J.F."/>
            <person name="Nierman W.C."/>
            <person name="Nijland J.G."/>
            <person name="Pronk J.T."/>
            <person name="Roubos J.A."/>
            <person name="van der Klei I.J."/>
            <person name="van Peij N.N.M.E."/>
            <person name="Veenhuis M."/>
            <person name="von Doehren H."/>
            <person name="Wagner C."/>
            <person name="Wortman J.R."/>
            <person name="Bovenberg R.A.L."/>
        </authorList>
    </citation>
    <scope>NUCLEOTIDE SEQUENCE [LARGE SCALE GENOMIC DNA]</scope>
    <source>
        <strain evidence="3">ATCC 28089 / DSM 1075 / NRRL 1951 / Wisconsin 54-1255</strain>
    </source>
</reference>
<dbReference type="STRING" id="500485.B6H0C5"/>
<evidence type="ECO:0000313" key="3">
    <source>
        <dbReference type="Proteomes" id="UP000000724"/>
    </source>
</evidence>
<dbReference type="EMBL" id="AM920427">
    <property type="protein sequence ID" value="CAP79911.1"/>
    <property type="molecule type" value="Genomic_DNA"/>
</dbReference>
<sequence length="222" mass="24696">MANDDISSLPEESGSHRVGAPSQIPAGKAGGADMNPGPWADYAMTVPWKVARNARKIKTQAIARLKQATPNDGPWAKCVRFHDIDRVVTACGNCQWNGRAIRCDFVQLPRVPETSRGHQRNRSSQSSMEIRVLTHREQAESGLAATEQLEHYVRQMQAEVGLHDSRNAAIHNAIQADNFAELVVPARAFIPTTTADDHQAQFDHILRMINNLKEQFVTIQRT</sequence>
<accession>B6H0C5</accession>
<dbReference type="InterPro" id="IPR022190">
    <property type="entry name" value="DUF3716"/>
</dbReference>
<dbReference type="AlphaFoldDB" id="B6H0C5"/>
<dbReference type="HOGENOM" id="CLU_083384_0_0_1"/>